<dbReference type="Gene3D" id="2.60.40.1260">
    <property type="entry name" value="Lamin Tail domain"/>
    <property type="match status" value="1"/>
</dbReference>
<dbReference type="GO" id="GO:0031507">
    <property type="term" value="P:heterochromatin formation"/>
    <property type="evidence" value="ECO:0007669"/>
    <property type="project" value="UniProtKB-ARBA"/>
</dbReference>
<evidence type="ECO:0000256" key="3">
    <source>
        <dbReference type="ARBA" id="ARBA00023242"/>
    </source>
</evidence>
<dbReference type="OrthoDB" id="102442at2759"/>
<keyword evidence="3" id="KW-0539">Nucleus</keyword>
<protein>
    <submittedName>
        <fullName evidence="6">Uncharacterized protein</fullName>
    </submittedName>
</protein>
<dbReference type="InterPro" id="IPR039008">
    <property type="entry name" value="IF_rod_dom"/>
</dbReference>
<dbReference type="GO" id="GO:0007112">
    <property type="term" value="P:male meiosis cytokinesis"/>
    <property type="evidence" value="ECO:0007669"/>
    <property type="project" value="UniProtKB-ARBA"/>
</dbReference>
<dbReference type="Pfam" id="PF00038">
    <property type="entry name" value="Filament"/>
    <property type="match status" value="1"/>
</dbReference>
<dbReference type="FunFam" id="1.20.5.170:FF:000058">
    <property type="entry name" value="Intermediate filament protein B"/>
    <property type="match status" value="1"/>
</dbReference>
<dbReference type="GO" id="GO:0006998">
    <property type="term" value="P:nuclear envelope organization"/>
    <property type="evidence" value="ECO:0007669"/>
    <property type="project" value="TreeGrafter"/>
</dbReference>
<dbReference type="InterPro" id="IPR001322">
    <property type="entry name" value="Lamin_tail_dom"/>
</dbReference>
<dbReference type="Gene3D" id="1.20.5.1160">
    <property type="entry name" value="Vasodilator-stimulated phosphoprotein"/>
    <property type="match status" value="1"/>
</dbReference>
<comment type="similarity">
    <text evidence="5">Belongs to the intermediate filament family.</text>
</comment>
<keyword evidence="2" id="KW-0175">Coiled coil</keyword>
<dbReference type="PANTHER" id="PTHR45721">
    <property type="entry name" value="LAMIN DM0-RELATED"/>
    <property type="match status" value="1"/>
</dbReference>
<dbReference type="PROSITE" id="PS00226">
    <property type="entry name" value="IF_ROD_1"/>
    <property type="match status" value="1"/>
</dbReference>
<gene>
    <name evidence="6" type="ORF">NTEN_LOCUS10394</name>
</gene>
<evidence type="ECO:0000313" key="6">
    <source>
        <dbReference type="EMBL" id="CAB0004917.1"/>
    </source>
</evidence>
<evidence type="ECO:0000256" key="5">
    <source>
        <dbReference type="RuleBase" id="RU000685"/>
    </source>
</evidence>
<dbReference type="GO" id="GO:0030833">
    <property type="term" value="P:regulation of actin filament polymerization"/>
    <property type="evidence" value="ECO:0007669"/>
    <property type="project" value="UniProtKB-ARBA"/>
</dbReference>
<dbReference type="Proteomes" id="UP000479000">
    <property type="component" value="Unassembled WGS sequence"/>
</dbReference>
<dbReference type="Gene3D" id="1.20.5.170">
    <property type="match status" value="1"/>
</dbReference>
<dbReference type="GO" id="GO:0051664">
    <property type="term" value="P:nuclear pore localization"/>
    <property type="evidence" value="ECO:0007669"/>
    <property type="project" value="TreeGrafter"/>
</dbReference>
<dbReference type="EMBL" id="CADCXU010015557">
    <property type="protein sequence ID" value="CAB0004917.1"/>
    <property type="molecule type" value="Genomic_DNA"/>
</dbReference>
<organism evidence="6 7">
    <name type="scientific">Nesidiocoris tenuis</name>
    <dbReference type="NCBI Taxonomy" id="355587"/>
    <lineage>
        <taxon>Eukaryota</taxon>
        <taxon>Metazoa</taxon>
        <taxon>Ecdysozoa</taxon>
        <taxon>Arthropoda</taxon>
        <taxon>Hexapoda</taxon>
        <taxon>Insecta</taxon>
        <taxon>Pterygota</taxon>
        <taxon>Neoptera</taxon>
        <taxon>Paraneoptera</taxon>
        <taxon>Hemiptera</taxon>
        <taxon>Heteroptera</taxon>
        <taxon>Panheteroptera</taxon>
        <taxon>Cimicomorpha</taxon>
        <taxon>Miridae</taxon>
        <taxon>Dicyphina</taxon>
        <taxon>Nesidiocoris</taxon>
    </lineage>
</organism>
<proteinExistence type="inferred from homology"/>
<dbReference type="SMART" id="SM01391">
    <property type="entry name" value="Filament"/>
    <property type="match status" value="1"/>
</dbReference>
<dbReference type="Pfam" id="PF00932">
    <property type="entry name" value="LTD"/>
    <property type="match status" value="1"/>
</dbReference>
<keyword evidence="7" id="KW-1185">Reference proteome</keyword>
<evidence type="ECO:0000256" key="2">
    <source>
        <dbReference type="ARBA" id="ARBA00023054"/>
    </source>
</evidence>
<dbReference type="GO" id="GO:0007097">
    <property type="term" value="P:nuclear migration"/>
    <property type="evidence" value="ECO:0007669"/>
    <property type="project" value="TreeGrafter"/>
</dbReference>
<name>A0A6H5GLM0_9HEMI</name>
<dbReference type="PANTHER" id="PTHR45721:SF11">
    <property type="entry name" value="LAMIN DM0-RELATED"/>
    <property type="match status" value="1"/>
</dbReference>
<dbReference type="Gene3D" id="1.20.5.500">
    <property type="entry name" value="Single helix bin"/>
    <property type="match status" value="1"/>
</dbReference>
<dbReference type="GO" id="GO:0090435">
    <property type="term" value="P:protein localization to nuclear envelope"/>
    <property type="evidence" value="ECO:0007669"/>
    <property type="project" value="TreeGrafter"/>
</dbReference>
<dbReference type="InterPro" id="IPR036415">
    <property type="entry name" value="Lamin_tail_dom_sf"/>
</dbReference>
<reference evidence="6 7" key="1">
    <citation type="submission" date="2020-02" db="EMBL/GenBank/DDBJ databases">
        <authorList>
            <person name="Ferguson B K."/>
        </authorList>
    </citation>
    <scope>NUCLEOTIDE SEQUENCE [LARGE SCALE GENOMIC DNA]</scope>
</reference>
<keyword evidence="1 5" id="KW-0403">Intermediate filament</keyword>
<sequence>MSTKTASKSGSRSSAAKSTTPAPAASMSTSQTSPSRYSRQNEKEELSNLNDRLAIYIDRVRSLEQDNSRLTREVQTKEEIISREVRTVQSAYDRELADVRKMLDQLSKDKAKADFDVKHLTDLSADLRRNLDAKTSEASRLATDLTVLEKQVADLTGKYNQAASERKRLQDDNRNLTKQLQKLEQQNEELNKKFSEETMARIEAETTLVAAKEDLEFKEQVFKNQLTEVRNRKQVEISEIDGRFAQQYEEKLYQSLQEIREQYEIDLENKNEEIKSLYEEKLRSLDSQLARNSKTAATAVEELRAINNKMEEINRKLLVVEAEKDSAIQRTRDLEKELEHTKLKYMNEFNAQDKEVSRLREEMAKQLVEYQELMDIKVALDMEIAAYRKLLEGEEERLHITPVTSPAARQTPRRSGGRAAKRKRTSYHEEEELQTTIDYSSSATATGEIHIVEECKEGRFVKLTNKGPSEIALGSWQLVRKAGDATTTYKFPRSVKLEPNATVTVWSADAPDRVNQAPGNVVLRNQSWAVADSVTTSLFNPAGEEVAASETKKIHRVVSSSSATWTPSQGSLSGEQRQERCCVM</sequence>
<evidence type="ECO:0000313" key="7">
    <source>
        <dbReference type="Proteomes" id="UP000479000"/>
    </source>
</evidence>
<evidence type="ECO:0000256" key="4">
    <source>
        <dbReference type="ARBA" id="ARBA00024186"/>
    </source>
</evidence>
<dbReference type="GO" id="GO:0005638">
    <property type="term" value="C:lamin filament"/>
    <property type="evidence" value="ECO:0007669"/>
    <property type="project" value="UniProtKB-ARBA"/>
</dbReference>
<accession>A0A6H5GLM0</accession>
<dbReference type="PROSITE" id="PS51841">
    <property type="entry name" value="LTD"/>
    <property type="match status" value="1"/>
</dbReference>
<evidence type="ECO:0000256" key="1">
    <source>
        <dbReference type="ARBA" id="ARBA00022754"/>
    </source>
</evidence>
<dbReference type="GO" id="GO:0005200">
    <property type="term" value="F:structural constituent of cytoskeleton"/>
    <property type="evidence" value="ECO:0007669"/>
    <property type="project" value="UniProtKB-ARBA"/>
</dbReference>
<dbReference type="SUPFAM" id="SSF64593">
    <property type="entry name" value="Intermediate filament protein, coiled coil region"/>
    <property type="match status" value="2"/>
</dbReference>
<dbReference type="PROSITE" id="PS51842">
    <property type="entry name" value="IF_ROD_2"/>
    <property type="match status" value="1"/>
</dbReference>
<dbReference type="AlphaFoldDB" id="A0A6H5GLM0"/>
<dbReference type="SUPFAM" id="SSF74853">
    <property type="entry name" value="Lamin A/C globular tail domain"/>
    <property type="match status" value="1"/>
</dbReference>
<dbReference type="InterPro" id="IPR018039">
    <property type="entry name" value="IF_conserved"/>
</dbReference>
<comment type="subcellular location">
    <subcellularLocation>
        <location evidence="4">Nucleus lamina</location>
    </subcellularLocation>
</comment>